<dbReference type="InterPro" id="IPR026325">
    <property type="entry name" value="DUF932"/>
</dbReference>
<dbReference type="NCBIfam" id="TIGR03299">
    <property type="entry name" value="LGT_TIGR03299"/>
    <property type="match status" value="1"/>
</dbReference>
<reference evidence="1 2" key="1">
    <citation type="submission" date="2020-10" db="EMBL/GenBank/DDBJ databases">
        <title>Whole genome sequence of oil-degrading bacteria Rhodococcus pyridinivorans strain 5Ap.</title>
        <authorList>
            <person name="Akhremchuk A.E."/>
            <person name="Valentovich L.N."/>
            <person name="Charniauskaya M.I."/>
            <person name="Bukliarevich H.A."/>
            <person name="Titok M.A."/>
        </authorList>
    </citation>
    <scope>NUCLEOTIDE SEQUENCE [LARGE SCALE GENOMIC DNA]</scope>
    <source>
        <strain evidence="1 2">5Ap</strain>
        <plasmid evidence="1 2">pSID</plasmid>
    </source>
</reference>
<dbReference type="AlphaFoldDB" id="A0A7M2XX23"/>
<dbReference type="RefSeq" id="WP_169690399.1">
    <property type="nucleotide sequence ID" value="NZ_CP063453.1"/>
</dbReference>
<evidence type="ECO:0000313" key="2">
    <source>
        <dbReference type="Proteomes" id="UP000593818"/>
    </source>
</evidence>
<gene>
    <name evidence="1" type="ORF">INP59_27295</name>
</gene>
<keyword evidence="2" id="KW-1185">Reference proteome</keyword>
<name>A0A7M2XX23_9NOCA</name>
<dbReference type="EMBL" id="CP063453">
    <property type="protein sequence ID" value="QOW01864.1"/>
    <property type="molecule type" value="Genomic_DNA"/>
</dbReference>
<sequence length="314" mass="33574">MTAPAATRIPASRALGADISAARNVHDALELAGLAWGIEEHPADSFALTTPGGVTMTGMPGMRFFLRSDTKEALHLGGARYTPVTNADAFAAADAAVAMGARFATGGALRGGRQTYLELDLPDAAVKVGGKDLVAFTLLLRTAHDGSGRVSGEARVKRLVCTNGMTANIGFPATFAIGHTRSAHDRLAAATTMVQGAVRFAKEFSAIADHMLDTPMTLTEFGAFIDAMYPRPDEENAREFGRWERRRHELIELFRFADTNDLGRGSRWGAYSALTEYVDWFAPVRGGDDARATRQLDGTAQGAKDRAMKILAGV</sequence>
<geneLocation type="plasmid" evidence="1 2">
    <name>pSID</name>
</geneLocation>
<proteinExistence type="predicted"/>
<dbReference type="InterPro" id="IPR017686">
    <property type="entry name" value="Phg/plasmid-like_prot"/>
</dbReference>
<accession>A0A7M2XX23</accession>
<keyword evidence="1" id="KW-0614">Plasmid</keyword>
<dbReference type="Pfam" id="PF06067">
    <property type="entry name" value="DUF932"/>
    <property type="match status" value="1"/>
</dbReference>
<protein>
    <submittedName>
        <fullName evidence="1">DUF932 domain-containing protein</fullName>
    </submittedName>
</protein>
<organism evidence="1 2">
    <name type="scientific">Rhodococcus pyridinivorans</name>
    <dbReference type="NCBI Taxonomy" id="103816"/>
    <lineage>
        <taxon>Bacteria</taxon>
        <taxon>Bacillati</taxon>
        <taxon>Actinomycetota</taxon>
        <taxon>Actinomycetes</taxon>
        <taxon>Mycobacteriales</taxon>
        <taxon>Nocardiaceae</taxon>
        <taxon>Rhodococcus</taxon>
    </lineage>
</organism>
<dbReference type="Proteomes" id="UP000593818">
    <property type="component" value="Plasmid pSID"/>
</dbReference>
<evidence type="ECO:0000313" key="1">
    <source>
        <dbReference type="EMBL" id="QOW01864.1"/>
    </source>
</evidence>